<accession>A0ABQ1WL09</accession>
<feature type="transmembrane region" description="Helical" evidence="1">
    <location>
        <begin position="88"/>
        <end position="108"/>
    </location>
</feature>
<evidence type="ECO:0000313" key="2">
    <source>
        <dbReference type="EMBL" id="GGG35303.1"/>
    </source>
</evidence>
<protein>
    <recommendedName>
        <fullName evidence="4">LAGLIDADG homing endonuclease</fullName>
    </recommendedName>
</protein>
<name>A0ABQ1WL09_9FLAO</name>
<gene>
    <name evidence="2" type="ORF">GCM10011532_18880</name>
</gene>
<organism evidence="2 3">
    <name type="scientific">Christiangramia forsetii</name>
    <dbReference type="NCBI Taxonomy" id="411153"/>
    <lineage>
        <taxon>Bacteria</taxon>
        <taxon>Pseudomonadati</taxon>
        <taxon>Bacteroidota</taxon>
        <taxon>Flavobacteriia</taxon>
        <taxon>Flavobacteriales</taxon>
        <taxon>Flavobacteriaceae</taxon>
        <taxon>Christiangramia</taxon>
    </lineage>
</organism>
<proteinExistence type="predicted"/>
<evidence type="ECO:0008006" key="4">
    <source>
        <dbReference type="Google" id="ProtNLM"/>
    </source>
</evidence>
<evidence type="ECO:0000313" key="3">
    <source>
        <dbReference type="Proteomes" id="UP000605733"/>
    </source>
</evidence>
<comment type="caution">
    <text evidence="2">The sequence shown here is derived from an EMBL/GenBank/DDBJ whole genome shotgun (WGS) entry which is preliminary data.</text>
</comment>
<dbReference type="EMBL" id="BMIX01000003">
    <property type="protein sequence ID" value="GGG35303.1"/>
    <property type="molecule type" value="Genomic_DNA"/>
</dbReference>
<sequence>METIANTVVEFREGMKVADLRQNTSIKFINTLREYDLITLTVNGKIRLTPKGKIATKLGISNYLRLEKTEKLYVKEEMDNLKVENGGLKMIFGGMFLSLLFIIGFWIVELKLL</sequence>
<keyword evidence="1" id="KW-0812">Transmembrane</keyword>
<keyword evidence="3" id="KW-1185">Reference proteome</keyword>
<dbReference type="RefSeq" id="WP_011708191.1">
    <property type="nucleotide sequence ID" value="NZ_BMIX01000003.1"/>
</dbReference>
<keyword evidence="1" id="KW-1133">Transmembrane helix</keyword>
<reference evidence="3" key="1">
    <citation type="journal article" date="2019" name="Int. J. Syst. Evol. Microbiol.">
        <title>The Global Catalogue of Microorganisms (GCM) 10K type strain sequencing project: providing services to taxonomists for standard genome sequencing and annotation.</title>
        <authorList>
            <consortium name="The Broad Institute Genomics Platform"/>
            <consortium name="The Broad Institute Genome Sequencing Center for Infectious Disease"/>
            <person name="Wu L."/>
            <person name="Ma J."/>
        </authorList>
    </citation>
    <scope>NUCLEOTIDE SEQUENCE [LARGE SCALE GENOMIC DNA]</scope>
    <source>
        <strain evidence="3">CGMCC 1.15422</strain>
    </source>
</reference>
<evidence type="ECO:0000256" key="1">
    <source>
        <dbReference type="SAM" id="Phobius"/>
    </source>
</evidence>
<dbReference type="Proteomes" id="UP000605733">
    <property type="component" value="Unassembled WGS sequence"/>
</dbReference>
<keyword evidence="1" id="KW-0472">Membrane</keyword>